<name>A0A916JDM6_9BACT</name>
<dbReference type="Proteomes" id="UP000680038">
    <property type="component" value="Unassembled WGS sequence"/>
</dbReference>
<proteinExistence type="predicted"/>
<comment type="caution">
    <text evidence="1">The sequence shown here is derived from an EMBL/GenBank/DDBJ whole genome shotgun (WGS) entry which is preliminary data.</text>
</comment>
<reference evidence="1" key="1">
    <citation type="submission" date="2021-04" db="EMBL/GenBank/DDBJ databases">
        <authorList>
            <person name="Rodrigo-Torres L."/>
            <person name="Arahal R. D."/>
            <person name="Lucena T."/>
        </authorList>
    </citation>
    <scope>NUCLEOTIDE SEQUENCE</scope>
    <source>
        <strain evidence="1">CECT 9275</strain>
    </source>
</reference>
<gene>
    <name evidence="1" type="ORF">DYBT9275_03257</name>
</gene>
<dbReference type="AlphaFoldDB" id="A0A916JDM6"/>
<accession>A0A916JDM6</accession>
<sequence length="29" mass="3328">MKTHGNLVFEYKTLSIIVGSKYFGEHVTQ</sequence>
<dbReference type="EMBL" id="CAJRAF010000002">
    <property type="protein sequence ID" value="CAG5003916.1"/>
    <property type="molecule type" value="Genomic_DNA"/>
</dbReference>
<evidence type="ECO:0000313" key="1">
    <source>
        <dbReference type="EMBL" id="CAG5003916.1"/>
    </source>
</evidence>
<protein>
    <submittedName>
        <fullName evidence="1">Uncharacterized protein</fullName>
    </submittedName>
</protein>
<organism evidence="1 2">
    <name type="scientific">Dyadobacter helix</name>
    <dbReference type="NCBI Taxonomy" id="2822344"/>
    <lineage>
        <taxon>Bacteria</taxon>
        <taxon>Pseudomonadati</taxon>
        <taxon>Bacteroidota</taxon>
        <taxon>Cytophagia</taxon>
        <taxon>Cytophagales</taxon>
        <taxon>Spirosomataceae</taxon>
        <taxon>Dyadobacter</taxon>
    </lineage>
</organism>
<evidence type="ECO:0000313" key="2">
    <source>
        <dbReference type="Proteomes" id="UP000680038"/>
    </source>
</evidence>
<keyword evidence="2" id="KW-1185">Reference proteome</keyword>